<keyword evidence="3" id="KW-1185">Reference proteome</keyword>
<evidence type="ECO:0000313" key="2">
    <source>
        <dbReference type="EMBL" id="ANK62670.1"/>
    </source>
</evidence>
<evidence type="ECO:0000313" key="3">
    <source>
        <dbReference type="Proteomes" id="UP000078582"/>
    </source>
</evidence>
<dbReference type="AlphaFoldDB" id="A0A192H2S9"/>
<dbReference type="RefSeq" id="WP_068223514.1">
    <property type="nucleotide sequence ID" value="NZ_CP014623.1"/>
</dbReference>
<dbReference type="Pfam" id="PF06265">
    <property type="entry name" value="YutD-like"/>
    <property type="match status" value="1"/>
</dbReference>
<protein>
    <submittedName>
        <fullName evidence="2">Uncharacterized protein</fullName>
    </submittedName>
</protein>
<dbReference type="OrthoDB" id="1650379at2"/>
<feature type="compositionally biased region" description="Basic and acidic residues" evidence="1">
    <location>
        <begin position="185"/>
        <end position="197"/>
    </location>
</feature>
<dbReference type="EMBL" id="CP014873">
    <property type="protein sequence ID" value="ANK62670.1"/>
    <property type="molecule type" value="Genomic_DNA"/>
</dbReference>
<dbReference type="KEGG" id="lbt:AYR52_02600"/>
<feature type="region of interest" description="Disordered" evidence="1">
    <location>
        <begin position="138"/>
        <end position="197"/>
    </location>
</feature>
<dbReference type="InterPro" id="IPR038141">
    <property type="entry name" value="YutD-like_sf"/>
</dbReference>
<gene>
    <name evidence="2" type="ORF">AYR53_07725</name>
</gene>
<dbReference type="GeneID" id="42982141"/>
<sequence length="197" mass="22869">MSTTKSATPDKATEEKSTGIDLATEISQIASSDPDEVKLDRVLMETDTMMTIDGHPYELVTNYHDGFDKEKLGERFSDILTKYDYVVGDWGYEQLRLKGFYSPTNRRARRDQLITTLEDYLFEYCNFGCAYFVLHQVNPPKQPTAPRRKRSRRPRKAQINERKVSVKPIKKGAKAEKSPRKRHFTIREKSKRKTGEN</sequence>
<dbReference type="InterPro" id="IPR009370">
    <property type="entry name" value="YutD-like"/>
</dbReference>
<evidence type="ECO:0000256" key="1">
    <source>
        <dbReference type="SAM" id="MobiDB-lite"/>
    </source>
</evidence>
<proteinExistence type="predicted"/>
<name>A0A192H2S9_9LACO</name>
<dbReference type="Proteomes" id="UP000078582">
    <property type="component" value="Chromosome"/>
</dbReference>
<reference evidence="2 3" key="1">
    <citation type="submission" date="2016-03" db="EMBL/GenBank/DDBJ databases">
        <title>Pediococcus and Lactobacillus from brewery environment - whole genome sequencing and assembly.</title>
        <authorList>
            <person name="Behr J."/>
            <person name="Geissler A.J."/>
            <person name="Vogel R.F."/>
        </authorList>
    </citation>
    <scope>NUCLEOTIDE SEQUENCE [LARGE SCALE GENOMIC DNA]</scope>
    <source>
        <strain evidence="2 3">TMW 1.1989</strain>
    </source>
</reference>
<accession>A0A192H2S9</accession>
<organism evidence="2 3">
    <name type="scientific">Loigolactobacillus backii</name>
    <dbReference type="NCBI Taxonomy" id="375175"/>
    <lineage>
        <taxon>Bacteria</taxon>
        <taxon>Bacillati</taxon>
        <taxon>Bacillota</taxon>
        <taxon>Bacilli</taxon>
        <taxon>Lactobacillales</taxon>
        <taxon>Lactobacillaceae</taxon>
        <taxon>Loigolactobacillus</taxon>
    </lineage>
</organism>
<feature type="compositionally biased region" description="Basic residues" evidence="1">
    <location>
        <begin position="146"/>
        <end position="156"/>
    </location>
</feature>
<dbReference type="STRING" id="375175.AYR53_07725"/>
<dbReference type="Gene3D" id="3.50.4.20">
    <property type="match status" value="1"/>
</dbReference>